<dbReference type="EMBL" id="BAABRN010000016">
    <property type="protein sequence ID" value="GAA5502004.1"/>
    <property type="molecule type" value="Genomic_DNA"/>
</dbReference>
<dbReference type="Pfam" id="PF05635">
    <property type="entry name" value="23S_rRNA_IVP"/>
    <property type="match status" value="1"/>
</dbReference>
<dbReference type="SUPFAM" id="SSF158446">
    <property type="entry name" value="IVS-encoded protein-like"/>
    <property type="match status" value="1"/>
</dbReference>
<reference evidence="2 3" key="1">
    <citation type="submission" date="2024-02" db="EMBL/GenBank/DDBJ databases">
        <title>Deinococcus xinjiangensis NBRC 107630.</title>
        <authorList>
            <person name="Ichikawa N."/>
            <person name="Katano-Makiyama Y."/>
            <person name="Hidaka K."/>
        </authorList>
    </citation>
    <scope>NUCLEOTIDE SEQUENCE [LARGE SCALE GENOMIC DNA]</scope>
    <source>
        <strain evidence="2 3">NBRC 107630</strain>
    </source>
</reference>
<name>A0ABP9V9Q5_9DEIO</name>
<evidence type="ECO:0000256" key="1">
    <source>
        <dbReference type="SAM" id="MobiDB-lite"/>
    </source>
</evidence>
<evidence type="ECO:0008006" key="4">
    <source>
        <dbReference type="Google" id="ProtNLM"/>
    </source>
</evidence>
<accession>A0ABP9V9Q5</accession>
<evidence type="ECO:0000313" key="2">
    <source>
        <dbReference type="EMBL" id="GAA5502004.1"/>
    </source>
</evidence>
<comment type="caution">
    <text evidence="2">The sequence shown here is derived from an EMBL/GenBank/DDBJ whole genome shotgun (WGS) entry which is preliminary data.</text>
</comment>
<sequence length="140" mass="15906">MEDRGSWNVDRGEKQEERTETPASLRRLEIWTASIALAGNVYRLSSKWPREEVYGLTSQARRSAVSIPANIAEGVGRASPKEIIRFCRIALGSAYELHTLIHLAVNLGLSLQNEVEIVLKEIDSLLKRLSRFIQYQEKKI</sequence>
<feature type="region of interest" description="Disordered" evidence="1">
    <location>
        <begin position="1"/>
        <end position="20"/>
    </location>
</feature>
<dbReference type="InterPro" id="IPR012657">
    <property type="entry name" value="23S_rRNA-intervening_sequence"/>
</dbReference>
<dbReference type="RefSeq" id="WP_353541984.1">
    <property type="nucleotide sequence ID" value="NZ_BAABRN010000016.1"/>
</dbReference>
<dbReference type="InterPro" id="IPR036583">
    <property type="entry name" value="23S_rRNA_IVS_sf"/>
</dbReference>
<dbReference type="Proteomes" id="UP001458946">
    <property type="component" value="Unassembled WGS sequence"/>
</dbReference>
<organism evidence="2 3">
    <name type="scientific">Deinococcus xinjiangensis</name>
    <dbReference type="NCBI Taxonomy" id="457454"/>
    <lineage>
        <taxon>Bacteria</taxon>
        <taxon>Thermotogati</taxon>
        <taxon>Deinococcota</taxon>
        <taxon>Deinococci</taxon>
        <taxon>Deinococcales</taxon>
        <taxon>Deinococcaceae</taxon>
        <taxon>Deinococcus</taxon>
    </lineage>
</organism>
<dbReference type="Gene3D" id="1.20.1440.60">
    <property type="entry name" value="23S rRNA-intervening sequence"/>
    <property type="match status" value="1"/>
</dbReference>
<dbReference type="CDD" id="cd16377">
    <property type="entry name" value="23S_rRNA_IVP_like"/>
    <property type="match status" value="1"/>
</dbReference>
<keyword evidence="3" id="KW-1185">Reference proteome</keyword>
<dbReference type="NCBIfam" id="TIGR02436">
    <property type="entry name" value="four helix bundle protein"/>
    <property type="match status" value="1"/>
</dbReference>
<evidence type="ECO:0000313" key="3">
    <source>
        <dbReference type="Proteomes" id="UP001458946"/>
    </source>
</evidence>
<protein>
    <recommendedName>
        <fullName evidence="4">Four helix bundle protein</fullName>
    </recommendedName>
</protein>
<dbReference type="PANTHER" id="PTHR38471:SF2">
    <property type="entry name" value="FOUR HELIX BUNDLE PROTEIN"/>
    <property type="match status" value="1"/>
</dbReference>
<proteinExistence type="predicted"/>
<dbReference type="PANTHER" id="PTHR38471">
    <property type="entry name" value="FOUR HELIX BUNDLE PROTEIN"/>
    <property type="match status" value="1"/>
</dbReference>
<gene>
    <name evidence="2" type="ORF">Dxin01_01743</name>
</gene>